<protein>
    <submittedName>
        <fullName evidence="2">Nucleoside diphosphate kinase, putative</fullName>
    </submittedName>
</protein>
<dbReference type="AlphaFoldDB" id="U6H0Y3"/>
<dbReference type="GO" id="GO:0016301">
    <property type="term" value="F:kinase activity"/>
    <property type="evidence" value="ECO:0007669"/>
    <property type="project" value="UniProtKB-KW"/>
</dbReference>
<organism evidence="2 3">
    <name type="scientific">Eimeria praecox</name>
    <dbReference type="NCBI Taxonomy" id="51316"/>
    <lineage>
        <taxon>Eukaryota</taxon>
        <taxon>Sar</taxon>
        <taxon>Alveolata</taxon>
        <taxon>Apicomplexa</taxon>
        <taxon>Conoidasida</taxon>
        <taxon>Coccidia</taxon>
        <taxon>Eucoccidiorida</taxon>
        <taxon>Eimeriorina</taxon>
        <taxon>Eimeriidae</taxon>
        <taxon>Eimeria</taxon>
    </lineage>
</organism>
<feature type="region of interest" description="Disordered" evidence="1">
    <location>
        <begin position="155"/>
        <end position="174"/>
    </location>
</feature>
<dbReference type="EMBL" id="HG693413">
    <property type="protein sequence ID" value="CDI85128.1"/>
    <property type="molecule type" value="Genomic_DNA"/>
</dbReference>
<reference evidence="2" key="1">
    <citation type="submission" date="2013-10" db="EMBL/GenBank/DDBJ databases">
        <title>Genomic analysis of the causative agents of coccidiosis in chickens.</title>
        <authorList>
            <person name="Reid A.J."/>
            <person name="Blake D."/>
            <person name="Billington K."/>
            <person name="Browne H."/>
            <person name="Dunn M."/>
            <person name="Hung S."/>
            <person name="Kawahara F."/>
            <person name="Miranda-Saavedra D."/>
            <person name="Mourier T."/>
            <person name="Nagra H."/>
            <person name="Otto T.D."/>
            <person name="Rawlings N."/>
            <person name="Sanchez A."/>
            <person name="Sanders M."/>
            <person name="Subramaniam C."/>
            <person name="Tay Y."/>
            <person name="Dear P."/>
            <person name="Doerig C."/>
            <person name="Gruber A."/>
            <person name="Parkinson J."/>
            <person name="Shirley M."/>
            <person name="Wan K.L."/>
            <person name="Berriman M."/>
            <person name="Tomley F."/>
            <person name="Pain A."/>
        </authorList>
    </citation>
    <scope>NUCLEOTIDE SEQUENCE [LARGE SCALE GENOMIC DNA]</scope>
    <source>
        <strain evidence="2">Houghton</strain>
    </source>
</reference>
<evidence type="ECO:0000313" key="2">
    <source>
        <dbReference type="EMBL" id="CDI85128.1"/>
    </source>
</evidence>
<gene>
    <name evidence="2" type="ORF">EPH_0061520</name>
</gene>
<dbReference type="VEuPathDB" id="ToxoDB:EPH_0061520"/>
<evidence type="ECO:0000313" key="3">
    <source>
        <dbReference type="Proteomes" id="UP000018201"/>
    </source>
</evidence>
<feature type="compositionally biased region" description="Acidic residues" evidence="1">
    <location>
        <begin position="290"/>
        <end position="306"/>
    </location>
</feature>
<keyword evidence="3" id="KW-1185">Reference proteome</keyword>
<evidence type="ECO:0000256" key="1">
    <source>
        <dbReference type="SAM" id="MobiDB-lite"/>
    </source>
</evidence>
<feature type="compositionally biased region" description="Low complexity" evidence="1">
    <location>
        <begin position="275"/>
        <end position="284"/>
    </location>
</feature>
<proteinExistence type="predicted"/>
<keyword evidence="2" id="KW-0808">Transferase</keyword>
<feature type="region of interest" description="Disordered" evidence="1">
    <location>
        <begin position="100"/>
        <end position="121"/>
    </location>
</feature>
<reference evidence="2" key="2">
    <citation type="submission" date="2013-10" db="EMBL/GenBank/DDBJ databases">
        <authorList>
            <person name="Aslett M."/>
        </authorList>
    </citation>
    <scope>NUCLEOTIDE SEQUENCE [LARGE SCALE GENOMIC DNA]</scope>
    <source>
        <strain evidence="2">Houghton</strain>
    </source>
</reference>
<feature type="region of interest" description="Disordered" evidence="1">
    <location>
        <begin position="275"/>
        <end position="306"/>
    </location>
</feature>
<name>U6H0Y3_9EIME</name>
<accession>U6H0Y3</accession>
<sequence>MNFSGFRAQSFGVRLRGLLRALQAEELESRQLPLTRVIIIEAPQEVKKGLFESRQLPLTRVIIIEAPQETLEAAAGENEGIEADDANDEEGDSRLTLEAAAGENEGMEADDANDEEGDSRLVREKKIRDQIASIYKDRCVHIHLSAAAAAAALAPTPTSSSDGDDEGPSPAEVAAAEAKAAAAAAKEITAALMKPAAFILADGLLQAQAAAAWPEDRQAELNAQIRRLHQLCDIKGILIVRPSTARTGPSAEGCTATELSPKIDLLLQQLQQPRELSPLEELQLNPPAPEPEEKEGSESEEEEEEA</sequence>
<dbReference type="Proteomes" id="UP000018201">
    <property type="component" value="Unassembled WGS sequence"/>
</dbReference>
<keyword evidence="2" id="KW-0418">Kinase</keyword>
<feature type="compositionally biased region" description="Acidic residues" evidence="1">
    <location>
        <begin position="105"/>
        <end position="117"/>
    </location>
</feature>